<dbReference type="SMART" id="SM01021">
    <property type="entry name" value="Bac_rhodopsin"/>
    <property type="match status" value="1"/>
</dbReference>
<keyword evidence="3" id="KW-0600">Photoreceptor protein</keyword>
<evidence type="ECO:0000256" key="10">
    <source>
        <dbReference type="ARBA" id="ARBA00023170"/>
    </source>
</evidence>
<evidence type="ECO:0000256" key="11">
    <source>
        <dbReference type="SAM" id="Phobius"/>
    </source>
</evidence>
<evidence type="ECO:0000256" key="4">
    <source>
        <dbReference type="ARBA" id="ARBA00022606"/>
    </source>
</evidence>
<feature type="transmembrane region" description="Helical" evidence="11">
    <location>
        <begin position="96"/>
        <end position="114"/>
    </location>
</feature>
<keyword evidence="8" id="KW-0157">Chromophore</keyword>
<keyword evidence="4" id="KW-0716">Sensory transduction</keyword>
<accession>A0A0M9AFQ8</accession>
<evidence type="ECO:0000256" key="6">
    <source>
        <dbReference type="ARBA" id="ARBA00022925"/>
    </source>
</evidence>
<evidence type="ECO:0000313" key="12">
    <source>
        <dbReference type="EMBL" id="KOX91002.1"/>
    </source>
</evidence>
<protein>
    <submittedName>
        <fullName evidence="12">Blue-light absorbing proteorhodopsin</fullName>
    </submittedName>
</protein>
<feature type="transmembrane region" description="Helical" evidence="11">
    <location>
        <begin position="121"/>
        <end position="138"/>
    </location>
</feature>
<dbReference type="EMBL" id="LHCI01000106">
    <property type="protein sequence ID" value="KOX91002.1"/>
    <property type="molecule type" value="Genomic_DNA"/>
</dbReference>
<feature type="transmembrane region" description="Helical" evidence="11">
    <location>
        <begin position="192"/>
        <end position="211"/>
    </location>
</feature>
<dbReference type="Gene3D" id="1.20.1070.10">
    <property type="entry name" value="Rhodopsin 7-helix transmembrane proteins"/>
    <property type="match status" value="1"/>
</dbReference>
<dbReference type="PATRIC" id="fig|271.14.peg.2276"/>
<feature type="transmembrane region" description="Helical" evidence="11">
    <location>
        <begin position="150"/>
        <end position="171"/>
    </location>
</feature>
<feature type="transmembrane region" description="Helical" evidence="11">
    <location>
        <begin position="46"/>
        <end position="63"/>
    </location>
</feature>
<dbReference type="GO" id="GO:0009881">
    <property type="term" value="F:photoreceptor activity"/>
    <property type="evidence" value="ECO:0007669"/>
    <property type="project" value="UniProtKB-KW"/>
</dbReference>
<feature type="transmembrane region" description="Helical" evidence="11">
    <location>
        <begin position="12"/>
        <end position="34"/>
    </location>
</feature>
<evidence type="ECO:0000256" key="5">
    <source>
        <dbReference type="ARBA" id="ARBA00022692"/>
    </source>
</evidence>
<comment type="subcellular location">
    <subcellularLocation>
        <location evidence="1">Membrane</location>
        <topology evidence="1">Multi-pass membrane protein</topology>
    </subcellularLocation>
</comment>
<comment type="caution">
    <text evidence="12">The sequence shown here is derived from an EMBL/GenBank/DDBJ whole genome shotgun (WGS) entry which is preliminary data.</text>
</comment>
<evidence type="ECO:0000313" key="13">
    <source>
        <dbReference type="Proteomes" id="UP000037685"/>
    </source>
</evidence>
<keyword evidence="6" id="KW-0681">Retinal protein</keyword>
<feature type="transmembrane region" description="Helical" evidence="11">
    <location>
        <begin position="223"/>
        <end position="244"/>
    </location>
</feature>
<reference evidence="13" key="1">
    <citation type="submission" date="2015-07" db="EMBL/GenBank/DDBJ databases">
        <authorList>
            <person name="Zylicz-Stachula A."/>
            <person name="Jezewska-Frackowiak J."/>
            <person name="Czajkowska E."/>
            <person name="Skowron P.M."/>
        </authorList>
    </citation>
    <scope>NUCLEOTIDE SEQUENCE [LARGE SCALE GENOMIC DNA]</scope>
    <source>
        <strain evidence="13">ATCC 25104 / DSM 625 / JCM 10724 / NBRC 103206 / NCIMB 11243 / YT-1</strain>
    </source>
</reference>
<evidence type="ECO:0000256" key="1">
    <source>
        <dbReference type="ARBA" id="ARBA00004141"/>
    </source>
</evidence>
<dbReference type="PANTHER" id="PTHR28286:SF2">
    <property type="entry name" value="BACTERIORHODOPSIN _OPSIN, NOPA (EUROFUNG)"/>
    <property type="match status" value="1"/>
</dbReference>
<dbReference type="Proteomes" id="UP000037685">
    <property type="component" value="Unassembled WGS sequence"/>
</dbReference>
<dbReference type="Pfam" id="PF01036">
    <property type="entry name" value="Bac_rhodopsin"/>
    <property type="match status" value="1"/>
</dbReference>
<dbReference type="AlphaFoldDB" id="A0A0M9AFQ8"/>
<comment type="similarity">
    <text evidence="2">Belongs to the archaeal/bacterial/fungal opsin family.</text>
</comment>
<dbReference type="GO" id="GO:0007602">
    <property type="term" value="P:phototransduction"/>
    <property type="evidence" value="ECO:0007669"/>
    <property type="project" value="UniProtKB-KW"/>
</dbReference>
<evidence type="ECO:0000256" key="3">
    <source>
        <dbReference type="ARBA" id="ARBA00022543"/>
    </source>
</evidence>
<evidence type="ECO:0000256" key="8">
    <source>
        <dbReference type="ARBA" id="ARBA00022991"/>
    </source>
</evidence>
<dbReference type="GO" id="GO:0005216">
    <property type="term" value="F:monoatomic ion channel activity"/>
    <property type="evidence" value="ECO:0007669"/>
    <property type="project" value="InterPro"/>
</dbReference>
<dbReference type="PRINTS" id="PR00251">
    <property type="entry name" value="BACTRLOPSIN"/>
</dbReference>
<evidence type="ECO:0000256" key="9">
    <source>
        <dbReference type="ARBA" id="ARBA00023136"/>
    </source>
</evidence>
<dbReference type="RefSeq" id="WP_003044660.1">
    <property type="nucleotide sequence ID" value="NZ_LHCI01000106.1"/>
</dbReference>
<keyword evidence="7 11" id="KW-1133">Transmembrane helix</keyword>
<keyword evidence="10" id="KW-0675">Receptor</keyword>
<keyword evidence="9 11" id="KW-0472">Membrane</keyword>
<organism evidence="12 13">
    <name type="scientific">Thermus aquaticus</name>
    <dbReference type="NCBI Taxonomy" id="271"/>
    <lineage>
        <taxon>Bacteria</taxon>
        <taxon>Thermotogati</taxon>
        <taxon>Deinococcota</taxon>
        <taxon>Deinococci</taxon>
        <taxon>Thermales</taxon>
        <taxon>Thermaceae</taxon>
        <taxon>Thermus</taxon>
    </lineage>
</organism>
<dbReference type="PANTHER" id="PTHR28286">
    <property type="match status" value="1"/>
</dbReference>
<evidence type="ECO:0000256" key="7">
    <source>
        <dbReference type="ARBA" id="ARBA00022989"/>
    </source>
</evidence>
<dbReference type="InterPro" id="IPR001425">
    <property type="entry name" value="Arc/bac/fun_rhodopsins"/>
</dbReference>
<dbReference type="GO" id="GO:0016020">
    <property type="term" value="C:membrane"/>
    <property type="evidence" value="ECO:0007669"/>
    <property type="project" value="UniProtKB-SubCell"/>
</dbReference>
<dbReference type="InterPro" id="IPR018229">
    <property type="entry name" value="Rhodopsin_retinal_BS"/>
</dbReference>
<proteinExistence type="inferred from homology"/>
<name>A0A0M9AFQ8_THEAQ</name>
<dbReference type="SUPFAM" id="SSF81321">
    <property type="entry name" value="Family A G protein-coupled receptor-like"/>
    <property type="match status" value="1"/>
</dbReference>
<evidence type="ECO:0000256" key="2">
    <source>
        <dbReference type="ARBA" id="ARBA00008130"/>
    </source>
</evidence>
<sequence>MRMLPELSFGQYWLVFNMLSLTIAGMFAAFVFFLLARSYVAPRYHIALYLSALIVFIAGYHYLRIFESWVGAYQLQGGVYVPTGKPFNDFYRYADWLLTVPLLLLELILVLGLPAARTWNLGIKLVVASVLMLGLGYVGEVNTEPGPRTLWGALSSVPFFYILYVLWVELGQAIREAKFGPRVLELLGATRLVLLMSWGFYPIAYALGTWLPGGAAQEVAIQLGYSLADLIAKPIYGLLVFAIARAKSLEEGFGEGVKAA</sequence>
<gene>
    <name evidence="12" type="ORF">BVI061214_02203</name>
</gene>
<dbReference type="PROSITE" id="PS00950">
    <property type="entry name" value="BACTERIAL_OPSIN_1"/>
    <property type="match status" value="1"/>
</dbReference>
<keyword evidence="5 11" id="KW-0812">Transmembrane</keyword>